<evidence type="ECO:0000313" key="2">
    <source>
        <dbReference type="Proteomes" id="UP000324222"/>
    </source>
</evidence>
<reference evidence="1 2" key="1">
    <citation type="submission" date="2019-05" db="EMBL/GenBank/DDBJ databases">
        <title>Another draft genome of Portunus trituberculatus and its Hox gene families provides insights of decapod evolution.</title>
        <authorList>
            <person name="Jeong J.-H."/>
            <person name="Song I."/>
            <person name="Kim S."/>
            <person name="Choi T."/>
            <person name="Kim D."/>
            <person name="Ryu S."/>
            <person name="Kim W."/>
        </authorList>
    </citation>
    <scope>NUCLEOTIDE SEQUENCE [LARGE SCALE GENOMIC DNA]</scope>
    <source>
        <tissue evidence="1">Muscle</tissue>
    </source>
</reference>
<sequence length="117" mass="13414">MWRHLHRDSAGSSFCEIMVEDVNLGEVVQVSPPQSERWAGLERRREVVGASLRPEDLRRGRFLLDTSLLALCVYVMLNFLAKQVRGSDLPYCPTNMSAHNKTFEFEGFRHAQLPIEP</sequence>
<proteinExistence type="predicted"/>
<keyword evidence="2" id="KW-1185">Reference proteome</keyword>
<comment type="caution">
    <text evidence="1">The sequence shown here is derived from an EMBL/GenBank/DDBJ whole genome shotgun (WGS) entry which is preliminary data.</text>
</comment>
<gene>
    <name evidence="1" type="ORF">E2C01_075851</name>
</gene>
<dbReference type="Proteomes" id="UP000324222">
    <property type="component" value="Unassembled WGS sequence"/>
</dbReference>
<name>A0A5B7IG50_PORTR</name>
<organism evidence="1 2">
    <name type="scientific">Portunus trituberculatus</name>
    <name type="common">Swimming crab</name>
    <name type="synonym">Neptunus trituberculatus</name>
    <dbReference type="NCBI Taxonomy" id="210409"/>
    <lineage>
        <taxon>Eukaryota</taxon>
        <taxon>Metazoa</taxon>
        <taxon>Ecdysozoa</taxon>
        <taxon>Arthropoda</taxon>
        <taxon>Crustacea</taxon>
        <taxon>Multicrustacea</taxon>
        <taxon>Malacostraca</taxon>
        <taxon>Eumalacostraca</taxon>
        <taxon>Eucarida</taxon>
        <taxon>Decapoda</taxon>
        <taxon>Pleocyemata</taxon>
        <taxon>Brachyura</taxon>
        <taxon>Eubrachyura</taxon>
        <taxon>Portunoidea</taxon>
        <taxon>Portunidae</taxon>
        <taxon>Portuninae</taxon>
        <taxon>Portunus</taxon>
    </lineage>
</organism>
<accession>A0A5B7IG50</accession>
<dbReference type="AlphaFoldDB" id="A0A5B7IG50"/>
<protein>
    <submittedName>
        <fullName evidence="1">Uncharacterized protein</fullName>
    </submittedName>
</protein>
<dbReference type="EMBL" id="VSRR010056376">
    <property type="protein sequence ID" value="MPC81245.1"/>
    <property type="molecule type" value="Genomic_DNA"/>
</dbReference>
<evidence type="ECO:0000313" key="1">
    <source>
        <dbReference type="EMBL" id="MPC81245.1"/>
    </source>
</evidence>